<comment type="caution">
    <text evidence="1">The sequence shown here is derived from an EMBL/GenBank/DDBJ whole genome shotgun (WGS) entry which is preliminary data.</text>
</comment>
<name>A0A2K3L6J2_TRIPR</name>
<proteinExistence type="predicted"/>
<evidence type="ECO:0000313" key="2">
    <source>
        <dbReference type="Proteomes" id="UP000236291"/>
    </source>
</evidence>
<feature type="non-terminal residue" evidence="1">
    <location>
        <position position="27"/>
    </location>
</feature>
<protein>
    <submittedName>
        <fullName evidence="1">Uncharacterized protein</fullName>
    </submittedName>
</protein>
<accession>A0A2K3L6J2</accession>
<dbReference type="AlphaFoldDB" id="A0A2K3L6J2"/>
<reference evidence="1 2" key="2">
    <citation type="journal article" date="2017" name="Front. Plant Sci.">
        <title>Gene Classification and Mining of Molecular Markers Useful in Red Clover (Trifolium pratense) Breeding.</title>
        <authorList>
            <person name="Istvanek J."/>
            <person name="Dluhosova J."/>
            <person name="Dluhos P."/>
            <person name="Patkova L."/>
            <person name="Nedelnik J."/>
            <person name="Repkova J."/>
        </authorList>
    </citation>
    <scope>NUCLEOTIDE SEQUENCE [LARGE SCALE GENOMIC DNA]</scope>
    <source>
        <strain evidence="2">cv. Tatra</strain>
        <tissue evidence="1">Young leaves</tissue>
    </source>
</reference>
<reference evidence="1 2" key="1">
    <citation type="journal article" date="2014" name="Am. J. Bot.">
        <title>Genome assembly and annotation for red clover (Trifolium pratense; Fabaceae).</title>
        <authorList>
            <person name="Istvanek J."/>
            <person name="Jaros M."/>
            <person name="Krenek A."/>
            <person name="Repkova J."/>
        </authorList>
    </citation>
    <scope>NUCLEOTIDE SEQUENCE [LARGE SCALE GENOMIC DNA]</scope>
    <source>
        <strain evidence="2">cv. Tatra</strain>
        <tissue evidence="1">Young leaves</tissue>
    </source>
</reference>
<dbReference type="EMBL" id="ASHM01027094">
    <property type="protein sequence ID" value="PNX74147.1"/>
    <property type="molecule type" value="Genomic_DNA"/>
</dbReference>
<evidence type="ECO:0000313" key="1">
    <source>
        <dbReference type="EMBL" id="PNX74147.1"/>
    </source>
</evidence>
<sequence>MRIALDKGEGGSSNITRCELSEAPILA</sequence>
<dbReference type="Proteomes" id="UP000236291">
    <property type="component" value="Unassembled WGS sequence"/>
</dbReference>
<gene>
    <name evidence="1" type="ORF">L195_g030062</name>
</gene>
<organism evidence="1 2">
    <name type="scientific">Trifolium pratense</name>
    <name type="common">Red clover</name>
    <dbReference type="NCBI Taxonomy" id="57577"/>
    <lineage>
        <taxon>Eukaryota</taxon>
        <taxon>Viridiplantae</taxon>
        <taxon>Streptophyta</taxon>
        <taxon>Embryophyta</taxon>
        <taxon>Tracheophyta</taxon>
        <taxon>Spermatophyta</taxon>
        <taxon>Magnoliopsida</taxon>
        <taxon>eudicotyledons</taxon>
        <taxon>Gunneridae</taxon>
        <taxon>Pentapetalae</taxon>
        <taxon>rosids</taxon>
        <taxon>fabids</taxon>
        <taxon>Fabales</taxon>
        <taxon>Fabaceae</taxon>
        <taxon>Papilionoideae</taxon>
        <taxon>50 kb inversion clade</taxon>
        <taxon>NPAAA clade</taxon>
        <taxon>Hologalegina</taxon>
        <taxon>IRL clade</taxon>
        <taxon>Trifolieae</taxon>
        <taxon>Trifolium</taxon>
    </lineage>
</organism>